<dbReference type="Proteomes" id="UP000014480">
    <property type="component" value="Unassembled WGS sequence"/>
</dbReference>
<reference evidence="3" key="2">
    <citation type="journal article" date="2019" name="Mol. Plant Microbe Interact.">
        <title>Genome sequence resources for four phytopathogenic fungi from the Colletotrichum orbiculare species complex.</title>
        <authorList>
            <person name="Gan P."/>
            <person name="Tsushima A."/>
            <person name="Narusaka M."/>
            <person name="Narusaka Y."/>
            <person name="Takano Y."/>
            <person name="Kubo Y."/>
            <person name="Shirasu K."/>
        </authorList>
    </citation>
    <scope>GENOME REANNOTATION</scope>
    <source>
        <strain evidence="3">104-T / ATCC 96160 / CBS 514.97 / LARS 414 / MAFF 240422</strain>
    </source>
</reference>
<protein>
    <submittedName>
        <fullName evidence="2">Uncharacterized protein</fullName>
    </submittedName>
</protein>
<dbReference type="AlphaFoldDB" id="A0A484FZ75"/>
<organism evidence="2 3">
    <name type="scientific">Colletotrichum orbiculare (strain 104-T / ATCC 96160 / CBS 514.97 / LARS 414 / MAFF 240422)</name>
    <name type="common">Cucumber anthracnose fungus</name>
    <name type="synonym">Colletotrichum lagenarium</name>
    <dbReference type="NCBI Taxonomy" id="1213857"/>
    <lineage>
        <taxon>Eukaryota</taxon>
        <taxon>Fungi</taxon>
        <taxon>Dikarya</taxon>
        <taxon>Ascomycota</taxon>
        <taxon>Pezizomycotina</taxon>
        <taxon>Sordariomycetes</taxon>
        <taxon>Hypocreomycetidae</taxon>
        <taxon>Glomerellales</taxon>
        <taxon>Glomerellaceae</taxon>
        <taxon>Colletotrichum</taxon>
        <taxon>Colletotrichum orbiculare species complex</taxon>
    </lineage>
</organism>
<evidence type="ECO:0000313" key="3">
    <source>
        <dbReference type="Proteomes" id="UP000014480"/>
    </source>
</evidence>
<sequence length="89" mass="9497">MLPPLVGVGEASGRVWGLEPGYCMTGRARSKTARDWNETEGEGDEAQTERGGQTGIGMRRVRHASPSSPCQPPRCGAWQGSKVAGITNR</sequence>
<name>A0A484FZ75_COLOR</name>
<accession>A0A484FZ75</accession>
<keyword evidence="3" id="KW-1185">Reference proteome</keyword>
<gene>
    <name evidence="2" type="ORF">Cob_v003976</name>
</gene>
<proteinExistence type="predicted"/>
<comment type="caution">
    <text evidence="2">The sequence shown here is derived from an EMBL/GenBank/DDBJ whole genome shotgun (WGS) entry which is preliminary data.</text>
</comment>
<feature type="region of interest" description="Disordered" evidence="1">
    <location>
        <begin position="30"/>
        <end position="89"/>
    </location>
</feature>
<reference evidence="3" key="1">
    <citation type="journal article" date="2013" name="New Phytol.">
        <title>Comparative genomic and transcriptomic analyses reveal the hemibiotrophic stage shift of Colletotrichum fungi.</title>
        <authorList>
            <person name="Gan P."/>
            <person name="Ikeda K."/>
            <person name="Irieda H."/>
            <person name="Narusaka M."/>
            <person name="O'Connell R.J."/>
            <person name="Narusaka Y."/>
            <person name="Takano Y."/>
            <person name="Kubo Y."/>
            <person name="Shirasu K."/>
        </authorList>
    </citation>
    <scope>NUCLEOTIDE SEQUENCE [LARGE SCALE GENOMIC DNA]</scope>
    <source>
        <strain evidence="3">104-T / ATCC 96160 / CBS 514.97 / LARS 414 / MAFF 240422</strain>
    </source>
</reference>
<dbReference type="EMBL" id="AMCV02000007">
    <property type="protein sequence ID" value="TDZ23101.1"/>
    <property type="molecule type" value="Genomic_DNA"/>
</dbReference>
<evidence type="ECO:0000256" key="1">
    <source>
        <dbReference type="SAM" id="MobiDB-lite"/>
    </source>
</evidence>
<evidence type="ECO:0000313" key="2">
    <source>
        <dbReference type="EMBL" id="TDZ23101.1"/>
    </source>
</evidence>